<dbReference type="InterPro" id="IPR050704">
    <property type="entry name" value="Peptidase_C85-like"/>
</dbReference>
<dbReference type="GO" id="GO:0004843">
    <property type="term" value="F:cysteine-type deubiquitinase activity"/>
    <property type="evidence" value="ECO:0007669"/>
    <property type="project" value="TreeGrafter"/>
</dbReference>
<protein>
    <recommendedName>
        <fullName evidence="2">OTU domain-containing protein</fullName>
    </recommendedName>
</protein>
<evidence type="ECO:0000256" key="1">
    <source>
        <dbReference type="SAM" id="MobiDB-lite"/>
    </source>
</evidence>
<dbReference type="PROSITE" id="PS50802">
    <property type="entry name" value="OTU"/>
    <property type="match status" value="1"/>
</dbReference>
<dbReference type="InterPro" id="IPR038765">
    <property type="entry name" value="Papain-like_cys_pep_sf"/>
</dbReference>
<reference evidence="3" key="1">
    <citation type="journal article" date="2020" name="Nat. Commun.">
        <title>Large-scale genome sequencing of mycorrhizal fungi provides insights into the early evolution of symbiotic traits.</title>
        <authorList>
            <person name="Miyauchi S."/>
            <person name="Kiss E."/>
            <person name="Kuo A."/>
            <person name="Drula E."/>
            <person name="Kohler A."/>
            <person name="Sanchez-Garcia M."/>
            <person name="Morin E."/>
            <person name="Andreopoulos B."/>
            <person name="Barry K.W."/>
            <person name="Bonito G."/>
            <person name="Buee M."/>
            <person name="Carver A."/>
            <person name="Chen C."/>
            <person name="Cichocki N."/>
            <person name="Clum A."/>
            <person name="Culley D."/>
            <person name="Crous P.W."/>
            <person name="Fauchery L."/>
            <person name="Girlanda M."/>
            <person name="Hayes R.D."/>
            <person name="Keri Z."/>
            <person name="LaButti K."/>
            <person name="Lipzen A."/>
            <person name="Lombard V."/>
            <person name="Magnuson J."/>
            <person name="Maillard F."/>
            <person name="Murat C."/>
            <person name="Nolan M."/>
            <person name="Ohm R.A."/>
            <person name="Pangilinan J."/>
            <person name="Pereira M.F."/>
            <person name="Perotto S."/>
            <person name="Peter M."/>
            <person name="Pfister S."/>
            <person name="Riley R."/>
            <person name="Sitrit Y."/>
            <person name="Stielow J.B."/>
            <person name="Szollosi G."/>
            <person name="Zifcakova L."/>
            <person name="Stursova M."/>
            <person name="Spatafora J.W."/>
            <person name="Tedersoo L."/>
            <person name="Vaario L.M."/>
            <person name="Yamada A."/>
            <person name="Yan M."/>
            <person name="Wang P."/>
            <person name="Xu J."/>
            <person name="Bruns T."/>
            <person name="Baldrian P."/>
            <person name="Vilgalys R."/>
            <person name="Dunand C."/>
            <person name="Henrissat B."/>
            <person name="Grigoriev I.V."/>
            <person name="Hibbett D."/>
            <person name="Nagy L.G."/>
            <person name="Martin F.M."/>
        </authorList>
    </citation>
    <scope>NUCLEOTIDE SEQUENCE</scope>
    <source>
        <strain evidence="3">UH-Tt-Lm1</strain>
    </source>
</reference>
<comment type="caution">
    <text evidence="3">The sequence shown here is derived from an EMBL/GenBank/DDBJ whole genome shotgun (WGS) entry which is preliminary data.</text>
</comment>
<dbReference type="OrthoDB" id="415023at2759"/>
<keyword evidence="4" id="KW-1185">Reference proteome</keyword>
<feature type="compositionally biased region" description="Basic and acidic residues" evidence="1">
    <location>
        <begin position="63"/>
        <end position="76"/>
    </location>
</feature>
<dbReference type="GO" id="GO:0016579">
    <property type="term" value="P:protein deubiquitination"/>
    <property type="evidence" value="ECO:0007669"/>
    <property type="project" value="TreeGrafter"/>
</dbReference>
<dbReference type="PANTHER" id="PTHR12419">
    <property type="entry name" value="OTU DOMAIN CONTAINING PROTEIN"/>
    <property type="match status" value="1"/>
</dbReference>
<gene>
    <name evidence="3" type="ORF">BJ322DRAFT_1115942</name>
</gene>
<evidence type="ECO:0000313" key="4">
    <source>
        <dbReference type="Proteomes" id="UP000736335"/>
    </source>
</evidence>
<dbReference type="PANTHER" id="PTHR12419:SF10">
    <property type="entry name" value="DEUBIQUITINASE OTUD6B"/>
    <property type="match status" value="1"/>
</dbReference>
<feature type="region of interest" description="Disordered" evidence="1">
    <location>
        <begin position="1"/>
        <end position="26"/>
    </location>
</feature>
<dbReference type="Proteomes" id="UP000736335">
    <property type="component" value="Unassembled WGS sequence"/>
</dbReference>
<dbReference type="CDD" id="cd22748">
    <property type="entry name" value="OTU_OTUD6-like"/>
    <property type="match status" value="1"/>
</dbReference>
<dbReference type="Gene3D" id="3.90.70.80">
    <property type="match status" value="1"/>
</dbReference>
<name>A0A9P6LC31_9AGAM</name>
<reference evidence="3" key="2">
    <citation type="submission" date="2020-11" db="EMBL/GenBank/DDBJ databases">
        <authorList>
            <consortium name="DOE Joint Genome Institute"/>
            <person name="Kuo A."/>
            <person name="Miyauchi S."/>
            <person name="Kiss E."/>
            <person name="Drula E."/>
            <person name="Kohler A."/>
            <person name="Sanchez-Garcia M."/>
            <person name="Andreopoulos B."/>
            <person name="Barry K.W."/>
            <person name="Bonito G."/>
            <person name="Buee M."/>
            <person name="Carver A."/>
            <person name="Chen C."/>
            <person name="Cichocki N."/>
            <person name="Clum A."/>
            <person name="Culley D."/>
            <person name="Crous P.W."/>
            <person name="Fauchery L."/>
            <person name="Girlanda M."/>
            <person name="Hayes R."/>
            <person name="Keri Z."/>
            <person name="Labutti K."/>
            <person name="Lipzen A."/>
            <person name="Lombard V."/>
            <person name="Magnuson J."/>
            <person name="Maillard F."/>
            <person name="Morin E."/>
            <person name="Murat C."/>
            <person name="Nolan M."/>
            <person name="Ohm R."/>
            <person name="Pangilinan J."/>
            <person name="Pereira M."/>
            <person name="Perotto S."/>
            <person name="Peter M."/>
            <person name="Riley R."/>
            <person name="Sitrit Y."/>
            <person name="Stielow B."/>
            <person name="Szollosi G."/>
            <person name="Zifcakova L."/>
            <person name="Stursova M."/>
            <person name="Spatafora J.W."/>
            <person name="Tedersoo L."/>
            <person name="Vaario L.-M."/>
            <person name="Yamada A."/>
            <person name="Yan M."/>
            <person name="Wang P."/>
            <person name="Xu J."/>
            <person name="Bruns T."/>
            <person name="Baldrian P."/>
            <person name="Vilgalys R."/>
            <person name="Henrissat B."/>
            <person name="Grigoriev I.V."/>
            <person name="Hibbett D."/>
            <person name="Nagy L.G."/>
            <person name="Martin F.M."/>
        </authorList>
    </citation>
    <scope>NUCLEOTIDE SEQUENCE</scope>
    <source>
        <strain evidence="3">UH-Tt-Lm1</strain>
    </source>
</reference>
<feature type="domain" description="OTU" evidence="2">
    <location>
        <begin position="124"/>
        <end position="284"/>
    </location>
</feature>
<evidence type="ECO:0000313" key="3">
    <source>
        <dbReference type="EMBL" id="KAF9792389.1"/>
    </source>
</evidence>
<dbReference type="SUPFAM" id="SSF54001">
    <property type="entry name" value="Cysteine proteinases"/>
    <property type="match status" value="1"/>
</dbReference>
<feature type="region of interest" description="Disordered" evidence="1">
    <location>
        <begin position="57"/>
        <end position="76"/>
    </location>
</feature>
<accession>A0A9P6LC31</accession>
<dbReference type="EMBL" id="WIUZ02000001">
    <property type="protein sequence ID" value="KAF9792389.1"/>
    <property type="molecule type" value="Genomic_DNA"/>
</dbReference>
<sequence length="293" mass="32262">MGGKRKKVKDILSLSSTTPPPAPAAEDDELLDDLFAQLDSSDKTVQDTSAEVINDIQTSQIQENKESQERKKGSKTRFLERQARKVAEIVQRSPSDNPQADARIEREIKEEEEDISRTSKLLGLELYNVNPDGHCLFAAIADQLAILGILPREQANYTVTRAAAANYIYTHPDDFLPFLPSIDGEDGVGATDAGFVTPQQFETYCTAIRDTGVWGGEPEILALSRVYNIPIHVIQSGTPPVVVHNPTGASDQDGGFDASKKAVRISYHRRMYGLGEHYNSLRPKRGIVETLIG</sequence>
<dbReference type="Pfam" id="PF02338">
    <property type="entry name" value="OTU"/>
    <property type="match status" value="1"/>
</dbReference>
<proteinExistence type="predicted"/>
<dbReference type="AlphaFoldDB" id="A0A9P6LC31"/>
<organism evidence="3 4">
    <name type="scientific">Thelephora terrestris</name>
    <dbReference type="NCBI Taxonomy" id="56493"/>
    <lineage>
        <taxon>Eukaryota</taxon>
        <taxon>Fungi</taxon>
        <taxon>Dikarya</taxon>
        <taxon>Basidiomycota</taxon>
        <taxon>Agaricomycotina</taxon>
        <taxon>Agaricomycetes</taxon>
        <taxon>Thelephorales</taxon>
        <taxon>Thelephoraceae</taxon>
        <taxon>Thelephora</taxon>
    </lineage>
</organism>
<evidence type="ECO:0000259" key="2">
    <source>
        <dbReference type="PROSITE" id="PS50802"/>
    </source>
</evidence>
<dbReference type="InterPro" id="IPR003323">
    <property type="entry name" value="OTU_dom"/>
</dbReference>